<name>A0A822ZNK5_NELNU</name>
<accession>A0A822ZNK5</accession>
<keyword evidence="2" id="KW-1185">Reference proteome</keyword>
<gene>
    <name evidence="1" type="ORF">HUJ06_017521</name>
</gene>
<organism evidence="1 2">
    <name type="scientific">Nelumbo nucifera</name>
    <name type="common">Sacred lotus</name>
    <dbReference type="NCBI Taxonomy" id="4432"/>
    <lineage>
        <taxon>Eukaryota</taxon>
        <taxon>Viridiplantae</taxon>
        <taxon>Streptophyta</taxon>
        <taxon>Embryophyta</taxon>
        <taxon>Tracheophyta</taxon>
        <taxon>Spermatophyta</taxon>
        <taxon>Magnoliopsida</taxon>
        <taxon>Proteales</taxon>
        <taxon>Nelumbonaceae</taxon>
        <taxon>Nelumbo</taxon>
    </lineage>
</organism>
<sequence>MSFYSRFSVEFSRMVVKLILLVAIFFDQGGKRFYMNDGSARGVYLKDGRWLCEREEEGCKEA</sequence>
<dbReference type="EMBL" id="DUZY01000008">
    <property type="protein sequence ID" value="DAD47584.1"/>
    <property type="molecule type" value="Genomic_DNA"/>
</dbReference>
<comment type="caution">
    <text evidence="1">The sequence shown here is derived from an EMBL/GenBank/DDBJ whole genome shotgun (WGS) entry which is preliminary data.</text>
</comment>
<dbReference type="AlphaFoldDB" id="A0A822ZNK5"/>
<reference evidence="1 2" key="1">
    <citation type="journal article" date="2020" name="Mol. Biol. Evol.">
        <title>Distinct Expression and Methylation Patterns for Genes with Different Fates following a Single Whole-Genome Duplication in Flowering Plants.</title>
        <authorList>
            <person name="Shi T."/>
            <person name="Rahmani R.S."/>
            <person name="Gugger P.F."/>
            <person name="Wang M."/>
            <person name="Li H."/>
            <person name="Zhang Y."/>
            <person name="Li Z."/>
            <person name="Wang Q."/>
            <person name="Van de Peer Y."/>
            <person name="Marchal K."/>
            <person name="Chen J."/>
        </authorList>
    </citation>
    <scope>NUCLEOTIDE SEQUENCE [LARGE SCALE GENOMIC DNA]</scope>
    <source>
        <tissue evidence="1">Leaf</tissue>
    </source>
</reference>
<dbReference type="Proteomes" id="UP000607653">
    <property type="component" value="Unassembled WGS sequence"/>
</dbReference>
<proteinExistence type="predicted"/>
<evidence type="ECO:0000313" key="1">
    <source>
        <dbReference type="EMBL" id="DAD47584.1"/>
    </source>
</evidence>
<evidence type="ECO:0000313" key="2">
    <source>
        <dbReference type="Proteomes" id="UP000607653"/>
    </source>
</evidence>
<protein>
    <submittedName>
        <fullName evidence="1">Uncharacterized protein</fullName>
    </submittedName>
</protein>